<dbReference type="InterPro" id="IPR046349">
    <property type="entry name" value="C1-like_sf"/>
</dbReference>
<evidence type="ECO:0000313" key="3">
    <source>
        <dbReference type="Proteomes" id="UP001355207"/>
    </source>
</evidence>
<dbReference type="Proteomes" id="UP001355207">
    <property type="component" value="Chromosome 4"/>
</dbReference>
<sequence length="2377" mass="261430">MASRRDSNADRNIDARKALGIRPGGQPPPRLFLERPSVPSGPPSPTLPIPSSPKSPPGSRNVSISIPPLTIPSSPITSDHPKRFRRPTISSKTKPAGSTSNNRGLYETQKLLSHLLDKLEDRDSAPDLLEKAAISAKEISGKSKGKQKGKVQRLGNAIAAAAQHASTPGSSHFLSPPNSAATTASTSGSGIGSSSSIGVGIGNEDFEDIILAEGEVDTEAIYDLVEQTRGLLVLADKQGLDLFDDQGGRPSFSDVPILDSTPIKNKRKTGRFSSIAPSGSIKPSFSFPHNNNQQEETPPRQSTSNAMSGSALLSRILNVLYTLLTVDCLHRIHLFRPSCPPYALQAACLDIANFLYVKCGTDTKITVVSMVVDGIYGMGGMLEKVCEWIEGKMGELLNRLAKERGGPGKKYEAEDMEWTDPFSTKEAPGKAVPTFAISTDSQDSLPPPTNPNKPGWMKYSPTSPSFPFFPPGDIAGLLSTHAANDASNLTIQIASLIPKLLLGLATMVNLSISKLTTIHRVHRLLALILTAKPDSSLDLLEIVAYAPPIPRRAALEFLSTFYPTVMGHNSISRRLADTTYSAQRAKWETGHEKALGEDDEAHYHIPWRYSTKDDPSSTPPKCNVCDSEVHGFAVRCTMCKEYRHLHCYHAGGVNTYDVITITSNDTAHQMVHVKFSLSPSRLDEQILYGSTPRGNSNSTKRRVGQHDLSLVTLFNLTLCEECHLPLWGNTAQAYGCMNGCQRFFHPFCLDRMEKHNNGQCRFGRDVVIDEISSQGSNPFVISLTKFQESFKRLSQSLCLNADDLARKTYDEIAVLWGGLWIQYQILKNGLSSGSIRITDYNSKNEPDLLNMKSTLKLYEEQLKSRYSEASPASSDLIHVIGSEYPLGCGYIFSDRFLTYVIALMRAPSSTNPMASGTQTPSDGLLTPLGLPAPEEVPTNEGSFEMLPLSIISSSLTTDLGLSDPTISTIFLTQLRSVGLISINNYLSIKEEDLNSPSIWVGFNLPLLMDNSSTIEILISTIEVLLDDLDLTLNEQGLKLLFERCWPSGLCSPYALDKLGKSLVNWIMLQDESLLQIVKLYASKHKKLPGVKLSQSNNSSSSNMNINSNINSNTNNQSSVNIYKESRIKLLKRFALPWLRALHDLDPIPYAAMVYEECKNPIAAGKLNFEGEESNNQMASKMAGIALERMTAVVDANAIFSTLMELVTAWLEDLGALADQDVVYRSLPRLLRHSSSTPSTSFDQTDLFSLSLSVSQSGPEGLIRVCRWLRVLSFSGVEVPWNLLIDLVELQLTTRSEVDARLDLVIAVGANGMTMEPEAFAGLCAKVGKGVFTDMAKGGGNGLAQNELDLIKQTMLLCLRAYGVPLEEVARTSLNSGELQTKQPASMSRKRRVTSGRTVFSLDKDMVLSAATILDRTDFPCEIVLDFLWLLFTKAIMVDNVDGFIHRVCSKLYQTIWPLVGFTVDRRSRKRIILKMLSVSSNALEKIVREQLDSGSKGRAQVRERLLTFILELADSSIVYELSTWQSSAVGLILLLFDVLTDTSEMLSDNLVILQALLPTHLQAMSTCFEEYLLRHSDEKRLILLTRLRRLRLSLITWPILSWTRIEQLLAEEVASITHLRPGRASQTISALMDAQSVRCSLISLGLDMISSGVNIPWTTAQRFQQHVASCLSLPWTNPIEGITSLVLPSIRDVLDSSARITISGQTFESKAKKPALVGTLFVPIVIDLGGELGKFEYLTQRTLLDILMVTFFKQNVRTVELASLSALQTLAQFVATTECAENRLLALQILQTAPVRMDRESVIRAVPLVFATIAGVLVKENEAEHADSAVLEQSRSFLRDIVKSFGRSGLFIQLFRVDETTTNKPNEASSLGKALQMLQATEKNTEGRPTIFDNVFYNLSDVLKRGRQTIDQVLASLCRFAESLQVELSEDVAQNFGLFIARLGKHVAEWDPQEFDPNPILKTCAVILDLVQPVASTPLLHQTSTLLHLALTRFNVSQETLSRLLDVSERVARGQSTEDTVRTVVFELAGSIVHGLNVTPITLLTLLNFLAISAFPEQALDSRSFTQQKRVLTDSTPGCIQILLRTHPTFTMGRIEPEITLAIMSKTATVLCRAEMIIDGIISQSLGNITSEAASTQVNLFIFILLSSLELEMGTARKRLISSYPIIARATSLCLRASADFLTLQDATGDGTELLSLVFVIFRLTILSLNDNSSPSSQIDQQSKSNMKMEQDLMDMFWCRIWPDWYRLLTISLDSTCINGPLKAVSHSIFLDTIIFLGQTHSSILIKHSGTLSHSLTILVKYQESLNVNAPSIPITNNEKSGGGGKIQKAAQVLDRISNGIGIGGNNLNNKTKKALIYSIKKDLSATEKIKSLRSMG</sequence>
<feature type="compositionally biased region" description="Polar residues" evidence="1">
    <location>
        <begin position="271"/>
        <end position="306"/>
    </location>
</feature>
<dbReference type="SUPFAM" id="SSF57889">
    <property type="entry name" value="Cysteine-rich domain"/>
    <property type="match status" value="1"/>
</dbReference>
<accession>A0AAX4JV44</accession>
<feature type="region of interest" description="Disordered" evidence="1">
    <location>
        <begin position="167"/>
        <end position="197"/>
    </location>
</feature>
<evidence type="ECO:0000313" key="2">
    <source>
        <dbReference type="EMBL" id="WWC88393.1"/>
    </source>
</evidence>
<dbReference type="EMBL" id="CP144101">
    <property type="protein sequence ID" value="WWC88393.1"/>
    <property type="molecule type" value="Genomic_DNA"/>
</dbReference>
<feature type="compositionally biased region" description="Polar residues" evidence="1">
    <location>
        <begin position="88"/>
        <end position="103"/>
    </location>
</feature>
<protein>
    <recommendedName>
        <fullName evidence="4">Phorbol-ester/DAG-type domain-containing protein</fullName>
    </recommendedName>
</protein>
<name>A0AAX4JV44_9TREE</name>
<feature type="compositionally biased region" description="Low complexity" evidence="1">
    <location>
        <begin position="57"/>
        <end position="78"/>
    </location>
</feature>
<reference evidence="2 3" key="1">
    <citation type="submission" date="2024-01" db="EMBL/GenBank/DDBJ databases">
        <title>Comparative genomics of Cryptococcus and Kwoniella reveals pathogenesis evolution and contrasting modes of karyotype evolution via chromosome fusion or intercentromeric recombination.</title>
        <authorList>
            <person name="Coelho M.A."/>
            <person name="David-Palma M."/>
            <person name="Shea T."/>
            <person name="Bowers K."/>
            <person name="McGinley-Smith S."/>
            <person name="Mohammad A.W."/>
            <person name="Gnirke A."/>
            <person name="Yurkov A.M."/>
            <person name="Nowrousian M."/>
            <person name="Sun S."/>
            <person name="Cuomo C.A."/>
            <person name="Heitman J."/>
        </authorList>
    </citation>
    <scope>NUCLEOTIDE SEQUENCE [LARGE SCALE GENOMIC DNA]</scope>
    <source>
        <strain evidence="2 3">CBS 6074</strain>
    </source>
</reference>
<feature type="compositionally biased region" description="Pro residues" evidence="1">
    <location>
        <begin position="39"/>
        <end position="56"/>
    </location>
</feature>
<keyword evidence="3" id="KW-1185">Reference proteome</keyword>
<proteinExistence type="predicted"/>
<feature type="compositionally biased region" description="Basic and acidic residues" evidence="1">
    <location>
        <begin position="1"/>
        <end position="17"/>
    </location>
</feature>
<feature type="compositionally biased region" description="Low complexity" evidence="1">
    <location>
        <begin position="179"/>
        <end position="197"/>
    </location>
</feature>
<dbReference type="RefSeq" id="XP_066075156.1">
    <property type="nucleotide sequence ID" value="XM_066219059.1"/>
</dbReference>
<evidence type="ECO:0000256" key="1">
    <source>
        <dbReference type="SAM" id="MobiDB-lite"/>
    </source>
</evidence>
<feature type="region of interest" description="Disordered" evidence="1">
    <location>
        <begin position="1"/>
        <end position="105"/>
    </location>
</feature>
<organism evidence="2 3">
    <name type="scientific">Kwoniella dendrophila CBS 6074</name>
    <dbReference type="NCBI Taxonomy" id="1295534"/>
    <lineage>
        <taxon>Eukaryota</taxon>
        <taxon>Fungi</taxon>
        <taxon>Dikarya</taxon>
        <taxon>Basidiomycota</taxon>
        <taxon>Agaricomycotina</taxon>
        <taxon>Tremellomycetes</taxon>
        <taxon>Tremellales</taxon>
        <taxon>Cryptococcaceae</taxon>
        <taxon>Kwoniella</taxon>
    </lineage>
</organism>
<evidence type="ECO:0008006" key="4">
    <source>
        <dbReference type="Google" id="ProtNLM"/>
    </source>
</evidence>
<dbReference type="GeneID" id="91093974"/>
<feature type="region of interest" description="Disordered" evidence="1">
    <location>
        <begin position="251"/>
        <end position="306"/>
    </location>
</feature>
<dbReference type="CDD" id="cd00029">
    <property type="entry name" value="C1"/>
    <property type="match status" value="1"/>
</dbReference>
<feature type="compositionally biased region" description="Polar residues" evidence="1">
    <location>
        <begin position="167"/>
        <end position="178"/>
    </location>
</feature>
<gene>
    <name evidence="2" type="ORF">L201_003304</name>
</gene>